<dbReference type="Pfam" id="PF13539">
    <property type="entry name" value="Peptidase_M15_4"/>
    <property type="match status" value="1"/>
</dbReference>
<proteinExistence type="predicted"/>
<organism evidence="2">
    <name type="scientific">gut metagenome</name>
    <dbReference type="NCBI Taxonomy" id="749906"/>
    <lineage>
        <taxon>unclassified sequences</taxon>
        <taxon>metagenomes</taxon>
        <taxon>organismal metagenomes</taxon>
    </lineage>
</organism>
<dbReference type="SUPFAM" id="SSF55166">
    <property type="entry name" value="Hedgehog/DD-peptidase"/>
    <property type="match status" value="1"/>
</dbReference>
<dbReference type="Gene3D" id="3.30.1380.10">
    <property type="match status" value="1"/>
</dbReference>
<dbReference type="InterPro" id="IPR039561">
    <property type="entry name" value="Peptidase_M15C"/>
</dbReference>
<gene>
    <name evidence="2" type="ORF">EVA_16972</name>
</gene>
<sequence>MFPKIFLAVLLSYLLLPLQAQTKDADFTVHHIPDSIFSLMQGRSYPKGCTVPRNSLRYLRVKHVNLDGRERQGELVCHQDIATDLIAIFRALYEARYPIERMELIDRYEANDDRSMRANNSSAFNYRHVAGTRVLSNHSYGRAIDINPLYNPYVSGDGRRVQPANARPYAQRSQAFPYKITKGDLCYQLFKQYGFTWGGDWRSKKDYQHFEKAPSKEKY</sequence>
<evidence type="ECO:0000313" key="2">
    <source>
        <dbReference type="EMBL" id="EJW94921.1"/>
    </source>
</evidence>
<dbReference type="InterPro" id="IPR009045">
    <property type="entry name" value="Zn_M74/Hedgehog-like"/>
</dbReference>
<feature type="domain" description="Peptidase M15C" evidence="1">
    <location>
        <begin position="131"/>
        <end position="212"/>
    </location>
</feature>
<name>J9FJ29_9ZZZZ</name>
<dbReference type="AlphaFoldDB" id="J9FJ29"/>
<comment type="caution">
    <text evidence="2">The sequence shown here is derived from an EMBL/GenBank/DDBJ whole genome shotgun (WGS) entry which is preliminary data.</text>
</comment>
<accession>J9FJ29</accession>
<protein>
    <recommendedName>
        <fullName evidence="1">Peptidase M15C domain-containing protein</fullName>
    </recommendedName>
</protein>
<dbReference type="EMBL" id="AMCI01006104">
    <property type="protein sequence ID" value="EJW94921.1"/>
    <property type="molecule type" value="Genomic_DNA"/>
</dbReference>
<evidence type="ECO:0000259" key="1">
    <source>
        <dbReference type="Pfam" id="PF13539"/>
    </source>
</evidence>
<reference evidence="2" key="1">
    <citation type="journal article" date="2012" name="PLoS ONE">
        <title>Gene sets for utilization of primary and secondary nutrition supplies in the distal gut of endangered iberian lynx.</title>
        <authorList>
            <person name="Alcaide M."/>
            <person name="Messina E."/>
            <person name="Richter M."/>
            <person name="Bargiela R."/>
            <person name="Peplies J."/>
            <person name="Huws S.A."/>
            <person name="Newbold C.J."/>
            <person name="Golyshin P.N."/>
            <person name="Simon M.A."/>
            <person name="Lopez G."/>
            <person name="Yakimov M.M."/>
            <person name="Ferrer M."/>
        </authorList>
    </citation>
    <scope>NUCLEOTIDE SEQUENCE</scope>
</reference>
<dbReference type="GO" id="GO:0008233">
    <property type="term" value="F:peptidase activity"/>
    <property type="evidence" value="ECO:0007669"/>
    <property type="project" value="InterPro"/>
</dbReference>